<dbReference type="EMBL" id="CP048639">
    <property type="protein sequence ID" value="QIB41613.1"/>
    <property type="molecule type" value="Genomic_DNA"/>
</dbReference>
<dbReference type="SUPFAM" id="SSF55073">
    <property type="entry name" value="Nucleotide cyclase"/>
    <property type="match status" value="1"/>
</dbReference>
<keyword evidence="1" id="KW-0472">Membrane</keyword>
<keyword evidence="5" id="KW-1185">Reference proteome</keyword>
<dbReference type="AlphaFoldDB" id="A0A7L5BS42"/>
<dbReference type="GO" id="GO:0004016">
    <property type="term" value="F:adenylate cyclase activity"/>
    <property type="evidence" value="ECO:0007669"/>
    <property type="project" value="UniProtKB-ARBA"/>
</dbReference>
<dbReference type="PANTHER" id="PTHR43081:SF1">
    <property type="entry name" value="ADENYLATE CYCLASE, TERMINAL-DIFFERENTIATION SPECIFIC"/>
    <property type="match status" value="1"/>
</dbReference>
<dbReference type="Pfam" id="PF00211">
    <property type="entry name" value="Guanylate_cyc"/>
    <property type="match status" value="1"/>
</dbReference>
<dbReference type="InterPro" id="IPR050697">
    <property type="entry name" value="Adenylyl/Guanylyl_Cyclase_3/4"/>
</dbReference>
<dbReference type="PANTHER" id="PTHR43081">
    <property type="entry name" value="ADENYLATE CYCLASE, TERMINAL-DIFFERENTIATION SPECIFIC-RELATED"/>
    <property type="match status" value="1"/>
</dbReference>
<keyword evidence="1" id="KW-0812">Transmembrane</keyword>
<dbReference type="InterPro" id="IPR029787">
    <property type="entry name" value="Nucleotide_cyclase"/>
</dbReference>
<dbReference type="GO" id="GO:0035556">
    <property type="term" value="P:intracellular signal transduction"/>
    <property type="evidence" value="ECO:0007669"/>
    <property type="project" value="InterPro"/>
</dbReference>
<dbReference type="KEGG" id="roy:G3A56_25935"/>
<dbReference type="SMART" id="SM00044">
    <property type="entry name" value="CYCc"/>
    <property type="match status" value="1"/>
</dbReference>
<evidence type="ECO:0000259" key="2">
    <source>
        <dbReference type="PROSITE" id="PS50125"/>
    </source>
</evidence>
<dbReference type="KEGG" id="roy:G3A56_27880"/>
<feature type="transmembrane region" description="Helical" evidence="1">
    <location>
        <begin position="16"/>
        <end position="35"/>
    </location>
</feature>
<geneLocation type="plasmid" evidence="3 5">
    <name>p5</name>
</geneLocation>
<dbReference type="Proteomes" id="UP000464865">
    <property type="component" value="Plasmid p7"/>
</dbReference>
<proteinExistence type="predicted"/>
<feature type="domain" description="Guanylate cyclase" evidence="2">
    <location>
        <begin position="247"/>
        <end position="367"/>
    </location>
</feature>
<evidence type="ECO:0000313" key="5">
    <source>
        <dbReference type="Proteomes" id="UP000464865"/>
    </source>
</evidence>
<accession>A0A7L5BS42</accession>
<gene>
    <name evidence="3" type="ORF">G3A56_25935</name>
    <name evidence="4" type="ORF">G3A56_27880</name>
</gene>
<dbReference type="Proteomes" id="UP000464865">
    <property type="component" value="Plasmid p5"/>
</dbReference>
<dbReference type="EMBL" id="CP048637">
    <property type="protein sequence ID" value="QIB41285.1"/>
    <property type="molecule type" value="Genomic_DNA"/>
</dbReference>
<dbReference type="PROSITE" id="PS50125">
    <property type="entry name" value="GUANYLATE_CYCLASE_2"/>
    <property type="match status" value="1"/>
</dbReference>
<sequence>MDNEILARPYPLRRNYNLFVLPIFFLTISGLLIAVSNALSVSVERAYSAQTASLHAALFAPILGKARHSEIGSGGKVSDADQTRQAIETEAKELDLLCAVAFTEDGKVLAATNDTSCMASTISRIPEISDGQTVFLEEDGPPVHWTVLSRAPGMTGSMSVYIATSEKASAREKLLDNDTIIWIVILGVPLIGALCLSTYFVSRAQNEIDTRTNALNEARKSLAHFVSDSTEKRVSSGRSSAERLAASILVLDIRDFSSFVEQASAEEAAALVSEVASHSFAAILEHGGDIDRLVGDGLVAWFEGSERKTNALRASEAILTSVSRANLPRGIGIGLHDGTVIEAVIGTEIRKDATILGSPVNVTARLCAAALPGEIVASSEFFEVAAGHEFNVSARGSLLLKGIANPIETIRLSLMNRRVLV</sequence>
<dbReference type="InterPro" id="IPR001054">
    <property type="entry name" value="A/G_cyclase"/>
</dbReference>
<dbReference type="Gene3D" id="3.30.70.1230">
    <property type="entry name" value="Nucleotide cyclase"/>
    <property type="match status" value="1"/>
</dbReference>
<organism evidence="4 5">
    <name type="scientific">Rhizobium oryzihabitans</name>
    <dbReference type="NCBI Taxonomy" id="2267833"/>
    <lineage>
        <taxon>Bacteria</taxon>
        <taxon>Pseudomonadati</taxon>
        <taxon>Pseudomonadota</taxon>
        <taxon>Alphaproteobacteria</taxon>
        <taxon>Hyphomicrobiales</taxon>
        <taxon>Rhizobiaceae</taxon>
        <taxon>Rhizobium/Agrobacterium group</taxon>
        <taxon>Rhizobium</taxon>
    </lineage>
</organism>
<reference evidence="4 5" key="1">
    <citation type="submission" date="2020-02" db="EMBL/GenBank/DDBJ databases">
        <title>Plant-Promoting Endophytic Bacterium Rhizobium oryzihabitans sp. nov., Isolated from the Root of Rice.</title>
        <authorList>
            <person name="zhao J."/>
            <person name="Zhang G."/>
        </authorList>
    </citation>
    <scope>NUCLEOTIDE SEQUENCE [LARGE SCALE GENOMIC DNA]</scope>
    <source>
        <strain evidence="4 5">M15</strain>
        <plasmid evidence="3 5">p5</plasmid>
        <plasmid evidence="4 5">p7</plasmid>
    </source>
</reference>
<evidence type="ECO:0000256" key="1">
    <source>
        <dbReference type="SAM" id="Phobius"/>
    </source>
</evidence>
<dbReference type="GO" id="GO:0009190">
    <property type="term" value="P:cyclic nucleotide biosynthetic process"/>
    <property type="evidence" value="ECO:0007669"/>
    <property type="project" value="InterPro"/>
</dbReference>
<dbReference type="CDD" id="cd07302">
    <property type="entry name" value="CHD"/>
    <property type="match status" value="1"/>
</dbReference>
<keyword evidence="4" id="KW-0614">Plasmid</keyword>
<evidence type="ECO:0000313" key="3">
    <source>
        <dbReference type="EMBL" id="QIB41285.1"/>
    </source>
</evidence>
<geneLocation type="plasmid" evidence="4 5">
    <name>p7</name>
</geneLocation>
<feature type="transmembrane region" description="Helical" evidence="1">
    <location>
        <begin position="180"/>
        <end position="201"/>
    </location>
</feature>
<keyword evidence="1" id="KW-1133">Transmembrane helix</keyword>
<dbReference type="RefSeq" id="WP_130519695.1">
    <property type="nucleotide sequence ID" value="NZ_CP048637.1"/>
</dbReference>
<protein>
    <submittedName>
        <fullName evidence="4">Adenylate/guanylate cyclase domain-containing protein</fullName>
    </submittedName>
</protein>
<evidence type="ECO:0000313" key="4">
    <source>
        <dbReference type="EMBL" id="QIB41613.1"/>
    </source>
</evidence>
<name>A0A7L5BS42_9HYPH</name>